<dbReference type="AlphaFoldDB" id="A0AA35VYX6"/>
<evidence type="ECO:0000256" key="1">
    <source>
        <dbReference type="SAM" id="MobiDB-lite"/>
    </source>
</evidence>
<sequence>MFLRTGGNNGLEDYCFEGADAETNFRSPQTQHTPRASNTPLTLHGSASRGISGGHDWNACDFHASSLPLISCDGDKFGDQKIHNACIHLLWWENLDCLWVQFNDIPNENLTHMFSCTKYMWHSQENENIFDAFKCVLKDRYRDRMKGIRRQYANMTSKDGKPLHPRFCSYYDRMHIYRHERVP</sequence>
<feature type="compositionally biased region" description="Polar residues" evidence="1">
    <location>
        <begin position="25"/>
        <end position="41"/>
    </location>
</feature>
<proteinExistence type="predicted"/>
<gene>
    <name evidence="2" type="ORF">LSALG_LOCUS11751</name>
</gene>
<dbReference type="Proteomes" id="UP001177003">
    <property type="component" value="Chromosome 2"/>
</dbReference>
<keyword evidence="3" id="KW-1185">Reference proteome</keyword>
<feature type="region of interest" description="Disordered" evidence="1">
    <location>
        <begin position="25"/>
        <end position="44"/>
    </location>
</feature>
<organism evidence="2 3">
    <name type="scientific">Lactuca saligna</name>
    <name type="common">Willowleaf lettuce</name>
    <dbReference type="NCBI Taxonomy" id="75948"/>
    <lineage>
        <taxon>Eukaryota</taxon>
        <taxon>Viridiplantae</taxon>
        <taxon>Streptophyta</taxon>
        <taxon>Embryophyta</taxon>
        <taxon>Tracheophyta</taxon>
        <taxon>Spermatophyta</taxon>
        <taxon>Magnoliopsida</taxon>
        <taxon>eudicotyledons</taxon>
        <taxon>Gunneridae</taxon>
        <taxon>Pentapetalae</taxon>
        <taxon>asterids</taxon>
        <taxon>campanulids</taxon>
        <taxon>Asterales</taxon>
        <taxon>Asteraceae</taxon>
        <taxon>Cichorioideae</taxon>
        <taxon>Cichorieae</taxon>
        <taxon>Lactucinae</taxon>
        <taxon>Lactuca</taxon>
    </lineage>
</organism>
<evidence type="ECO:0000313" key="3">
    <source>
        <dbReference type="Proteomes" id="UP001177003"/>
    </source>
</evidence>
<protein>
    <submittedName>
        <fullName evidence="2">Uncharacterized protein</fullName>
    </submittedName>
</protein>
<accession>A0AA35VYX6</accession>
<name>A0AA35VYX6_LACSI</name>
<reference evidence="2" key="1">
    <citation type="submission" date="2023-04" db="EMBL/GenBank/DDBJ databases">
        <authorList>
            <person name="Vijverberg K."/>
            <person name="Xiong W."/>
            <person name="Schranz E."/>
        </authorList>
    </citation>
    <scope>NUCLEOTIDE SEQUENCE</scope>
</reference>
<evidence type="ECO:0000313" key="2">
    <source>
        <dbReference type="EMBL" id="CAI9271482.1"/>
    </source>
</evidence>
<dbReference type="EMBL" id="OX465078">
    <property type="protein sequence ID" value="CAI9271482.1"/>
    <property type="molecule type" value="Genomic_DNA"/>
</dbReference>